<dbReference type="AlphaFoldDB" id="A0A0N0CV45"/>
<dbReference type="GO" id="GO:0009228">
    <property type="term" value="P:thiamine biosynthetic process"/>
    <property type="evidence" value="ECO:0007669"/>
    <property type="project" value="UniProtKB-KW"/>
</dbReference>
<evidence type="ECO:0000313" key="13">
    <source>
        <dbReference type="Proteomes" id="UP000037977"/>
    </source>
</evidence>
<dbReference type="STRING" id="33935.ADM90_18995"/>
<keyword evidence="8 11" id="KW-0067">ATP-binding</keyword>
<keyword evidence="4 11" id="KW-0808">Transferase</keyword>
<proteinExistence type="inferred from homology"/>
<evidence type="ECO:0000256" key="2">
    <source>
        <dbReference type="ARBA" id="ARBA00001946"/>
    </source>
</evidence>
<feature type="binding site" evidence="11">
    <location>
        <position position="114"/>
    </location>
    <ligand>
        <name>ATP</name>
        <dbReference type="ChEBI" id="CHEBI:30616"/>
    </ligand>
</feature>
<dbReference type="Gene3D" id="3.40.1190.20">
    <property type="match status" value="1"/>
</dbReference>
<dbReference type="NCBIfam" id="TIGR00694">
    <property type="entry name" value="thiM"/>
    <property type="match status" value="1"/>
</dbReference>
<evidence type="ECO:0000256" key="8">
    <source>
        <dbReference type="ARBA" id="ARBA00022840"/>
    </source>
</evidence>
<evidence type="ECO:0000256" key="4">
    <source>
        <dbReference type="ARBA" id="ARBA00022679"/>
    </source>
</evidence>
<dbReference type="HAMAP" id="MF_00228">
    <property type="entry name" value="Thz_kinase"/>
    <property type="match status" value="1"/>
</dbReference>
<feature type="binding site" evidence="11">
    <location>
        <position position="187"/>
    </location>
    <ligand>
        <name>substrate</name>
    </ligand>
</feature>
<reference evidence="12 13" key="1">
    <citation type="submission" date="2015-07" db="EMBL/GenBank/DDBJ databases">
        <title>Genome sequencing project for genomic taxonomy and phylogenomics of Bacillus-like bacteria.</title>
        <authorList>
            <person name="Liu B."/>
            <person name="Wang J."/>
            <person name="Zhu Y."/>
            <person name="Liu G."/>
            <person name="Chen Q."/>
            <person name="Chen Z."/>
            <person name="Che J."/>
            <person name="Ge C."/>
            <person name="Shi H."/>
            <person name="Pan Z."/>
            <person name="Liu X."/>
        </authorList>
    </citation>
    <scope>NUCLEOTIDE SEQUENCE [LARGE SCALE GENOMIC DNA]</scope>
    <source>
        <strain evidence="12 13">DSM 54</strain>
    </source>
</reference>
<evidence type="ECO:0000256" key="10">
    <source>
        <dbReference type="ARBA" id="ARBA00022977"/>
    </source>
</evidence>
<comment type="pathway">
    <text evidence="3 11">Cofactor biosynthesis; thiamine diphosphate biosynthesis; 4-methyl-5-(2-phosphoethyl)-thiazole from 5-(2-hydroxyethyl)-4-methylthiazole: step 1/1.</text>
</comment>
<sequence>MIIQKIRQKNPLIHCITNYVVANFQANGLLAIGASPVMADGNDEVEEMVTIASGLLINIGTLNDTMKKSMLLAGKRANVLGIPVILDPVGAGATNYRKKAVQHLLEEIQFAAIRCNIGELAAIAHVEWQQKGVDSGTGSISVEDEAKKVAQLYQCIVIVTGEKDFITDGTQQQWITGGNAQMTEVTGTGCLLSAVCCAAYVADQQPYRQLAEVLKLYKQIAEQAATSTQYIGDFQIAVLNELGHLSKGGEQ</sequence>
<comment type="function">
    <text evidence="11">Catalyzes the phosphorylation of the hydroxyl group of 4-methyl-5-beta-hydroxyethylthiazole (THZ).</text>
</comment>
<evidence type="ECO:0000256" key="5">
    <source>
        <dbReference type="ARBA" id="ARBA00022723"/>
    </source>
</evidence>
<evidence type="ECO:0000256" key="11">
    <source>
        <dbReference type="HAMAP-Rule" id="MF_00228"/>
    </source>
</evidence>
<evidence type="ECO:0000256" key="7">
    <source>
        <dbReference type="ARBA" id="ARBA00022777"/>
    </source>
</evidence>
<comment type="caution">
    <text evidence="12">The sequence shown here is derived from an EMBL/GenBank/DDBJ whole genome shotgun (WGS) entry which is preliminary data.</text>
</comment>
<dbReference type="EC" id="2.7.1.50" evidence="11"/>
<evidence type="ECO:0000313" key="12">
    <source>
        <dbReference type="EMBL" id="KOY81231.1"/>
    </source>
</evidence>
<dbReference type="InterPro" id="IPR029056">
    <property type="entry name" value="Ribokinase-like"/>
</dbReference>
<evidence type="ECO:0000256" key="3">
    <source>
        <dbReference type="ARBA" id="ARBA00004868"/>
    </source>
</evidence>
<dbReference type="GO" id="GO:0009229">
    <property type="term" value="P:thiamine diphosphate biosynthetic process"/>
    <property type="evidence" value="ECO:0007669"/>
    <property type="project" value="UniProtKB-UniRule"/>
</dbReference>
<dbReference type="InterPro" id="IPR000417">
    <property type="entry name" value="Hyethyz_kinase"/>
</dbReference>
<comment type="similarity">
    <text evidence="11">Belongs to the Thz kinase family.</text>
</comment>
<keyword evidence="7 11" id="KW-0418">Kinase</keyword>
<dbReference type="GO" id="GO:0000287">
    <property type="term" value="F:magnesium ion binding"/>
    <property type="evidence" value="ECO:0007669"/>
    <property type="project" value="UniProtKB-UniRule"/>
</dbReference>
<evidence type="ECO:0000256" key="9">
    <source>
        <dbReference type="ARBA" id="ARBA00022842"/>
    </source>
</evidence>
<dbReference type="PATRIC" id="fig|33935.3.peg.2617"/>
<dbReference type="Proteomes" id="UP000037977">
    <property type="component" value="Unassembled WGS sequence"/>
</dbReference>
<evidence type="ECO:0000256" key="6">
    <source>
        <dbReference type="ARBA" id="ARBA00022741"/>
    </source>
</evidence>
<keyword evidence="10 11" id="KW-0784">Thiamine biosynthesis</keyword>
<dbReference type="SUPFAM" id="SSF53613">
    <property type="entry name" value="Ribokinase-like"/>
    <property type="match status" value="1"/>
</dbReference>
<dbReference type="PIRSF" id="PIRSF000513">
    <property type="entry name" value="Thz_kinase"/>
    <property type="match status" value="1"/>
</dbReference>
<gene>
    <name evidence="11" type="primary">thiM</name>
    <name evidence="12" type="ORF">ADM90_18995</name>
</gene>
<accession>A0A0N0CV45</accession>
<comment type="cofactor">
    <cofactor evidence="2 11">
        <name>Mg(2+)</name>
        <dbReference type="ChEBI" id="CHEBI:18420"/>
    </cofactor>
</comment>
<keyword evidence="6 11" id="KW-0547">Nucleotide-binding</keyword>
<dbReference type="GO" id="GO:0005524">
    <property type="term" value="F:ATP binding"/>
    <property type="evidence" value="ECO:0007669"/>
    <property type="project" value="UniProtKB-UniRule"/>
</dbReference>
<organism evidence="12 13">
    <name type="scientific">Lysinibacillus macroides</name>
    <dbReference type="NCBI Taxonomy" id="33935"/>
    <lineage>
        <taxon>Bacteria</taxon>
        <taxon>Bacillati</taxon>
        <taxon>Bacillota</taxon>
        <taxon>Bacilli</taxon>
        <taxon>Bacillales</taxon>
        <taxon>Bacillaceae</taxon>
        <taxon>Lysinibacillus</taxon>
    </lineage>
</organism>
<feature type="binding site" evidence="11">
    <location>
        <position position="160"/>
    </location>
    <ligand>
        <name>ATP</name>
        <dbReference type="ChEBI" id="CHEBI:30616"/>
    </ligand>
</feature>
<feature type="binding site" evidence="11">
    <location>
        <position position="38"/>
    </location>
    <ligand>
        <name>substrate</name>
    </ligand>
</feature>
<dbReference type="NCBIfam" id="NF006830">
    <property type="entry name" value="PRK09355.1"/>
    <property type="match status" value="1"/>
</dbReference>
<dbReference type="RefSeq" id="WP_053996471.1">
    <property type="nucleotide sequence ID" value="NZ_CP065643.1"/>
</dbReference>
<dbReference type="UniPathway" id="UPA00060">
    <property type="reaction ID" value="UER00139"/>
</dbReference>
<dbReference type="Pfam" id="PF02110">
    <property type="entry name" value="HK"/>
    <property type="match status" value="1"/>
</dbReference>
<comment type="catalytic activity">
    <reaction evidence="1 11">
        <text>5-(2-hydroxyethyl)-4-methylthiazole + ATP = 4-methyl-5-(2-phosphooxyethyl)-thiazole + ADP + H(+)</text>
        <dbReference type="Rhea" id="RHEA:24212"/>
        <dbReference type="ChEBI" id="CHEBI:15378"/>
        <dbReference type="ChEBI" id="CHEBI:17957"/>
        <dbReference type="ChEBI" id="CHEBI:30616"/>
        <dbReference type="ChEBI" id="CHEBI:58296"/>
        <dbReference type="ChEBI" id="CHEBI:456216"/>
        <dbReference type="EC" id="2.7.1.50"/>
    </reaction>
</comment>
<keyword evidence="13" id="KW-1185">Reference proteome</keyword>
<name>A0A0N0CV45_9BACI</name>
<dbReference type="GO" id="GO:0004417">
    <property type="term" value="F:hydroxyethylthiazole kinase activity"/>
    <property type="evidence" value="ECO:0007669"/>
    <property type="project" value="UniProtKB-UniRule"/>
</dbReference>
<dbReference type="OrthoDB" id="9778146at2"/>
<keyword evidence="5 11" id="KW-0479">Metal-binding</keyword>
<dbReference type="EMBL" id="LGCI01000010">
    <property type="protein sequence ID" value="KOY81231.1"/>
    <property type="molecule type" value="Genomic_DNA"/>
</dbReference>
<evidence type="ECO:0000256" key="1">
    <source>
        <dbReference type="ARBA" id="ARBA00001771"/>
    </source>
</evidence>
<keyword evidence="9 11" id="KW-0460">Magnesium</keyword>
<dbReference type="CDD" id="cd01170">
    <property type="entry name" value="THZ_kinase"/>
    <property type="match status" value="1"/>
</dbReference>
<dbReference type="PRINTS" id="PR01099">
    <property type="entry name" value="HYETHTZKNASE"/>
</dbReference>
<protein>
    <recommendedName>
        <fullName evidence="11">Hydroxyethylthiazole kinase</fullName>
        <ecNumber evidence="11">2.7.1.50</ecNumber>
    </recommendedName>
    <alternativeName>
        <fullName evidence="11">4-methyl-5-beta-hydroxyethylthiazole kinase</fullName>
        <shortName evidence="11">TH kinase</shortName>
        <shortName evidence="11">Thz kinase</shortName>
    </alternativeName>
</protein>